<dbReference type="CDD" id="cd02980">
    <property type="entry name" value="TRX_Fd_family"/>
    <property type="match status" value="1"/>
</dbReference>
<protein>
    <submittedName>
        <fullName evidence="1">Ferredoxin</fullName>
    </submittedName>
</protein>
<evidence type="ECO:0000313" key="2">
    <source>
        <dbReference type="Proteomes" id="UP000078596"/>
    </source>
</evidence>
<dbReference type="Gene3D" id="3.40.30.10">
    <property type="entry name" value="Glutaredoxin"/>
    <property type="match status" value="1"/>
</dbReference>
<dbReference type="RefSeq" id="WP_066098117.1">
    <property type="nucleotide sequence ID" value="NZ_CP016027.1"/>
</dbReference>
<name>A0A191ZEI9_9GAMM</name>
<organism evidence="1 2">
    <name type="scientific">Halothiobacillus diazotrophicus</name>
    <dbReference type="NCBI Taxonomy" id="1860122"/>
    <lineage>
        <taxon>Bacteria</taxon>
        <taxon>Pseudomonadati</taxon>
        <taxon>Pseudomonadota</taxon>
        <taxon>Gammaproteobacteria</taxon>
        <taxon>Chromatiales</taxon>
        <taxon>Halothiobacillaceae</taxon>
        <taxon>Halothiobacillus</taxon>
    </lineage>
</organism>
<dbReference type="KEGG" id="haz:A9404_01785"/>
<reference evidence="1 2" key="1">
    <citation type="submission" date="2016-06" db="EMBL/GenBank/DDBJ databases">
        <title>Insight into the functional genes involving in sulfur oxidation in Pearl River water.</title>
        <authorList>
            <person name="Luo J."/>
            <person name="Tan X."/>
            <person name="Lin W."/>
        </authorList>
    </citation>
    <scope>NUCLEOTIDE SEQUENCE [LARGE SCALE GENOMIC DNA]</scope>
    <source>
        <strain evidence="1 2">LS2</strain>
    </source>
</reference>
<keyword evidence="2" id="KW-1185">Reference proteome</keyword>
<dbReference type="EMBL" id="CP016027">
    <property type="protein sequence ID" value="ANJ66275.1"/>
    <property type="molecule type" value="Genomic_DNA"/>
</dbReference>
<dbReference type="Proteomes" id="UP000078596">
    <property type="component" value="Chromosome"/>
</dbReference>
<dbReference type="AlphaFoldDB" id="A0A191ZEI9"/>
<dbReference type="OrthoDB" id="9800597at2"/>
<evidence type="ECO:0000313" key="1">
    <source>
        <dbReference type="EMBL" id="ANJ66275.1"/>
    </source>
</evidence>
<proteinExistence type="predicted"/>
<dbReference type="SUPFAM" id="SSF52833">
    <property type="entry name" value="Thioredoxin-like"/>
    <property type="match status" value="1"/>
</dbReference>
<dbReference type="InterPro" id="IPR036249">
    <property type="entry name" value="Thioredoxin-like_sf"/>
</dbReference>
<gene>
    <name evidence="1" type="ORF">A9404_01785</name>
</gene>
<dbReference type="STRING" id="1860122.A9404_01785"/>
<accession>A0A191ZEI9</accession>
<sequence>MSKPERHVFVCVQSRPPGHPRGSCGAKGSLAILQGFQQAFDAQKLWGRFLLTNCGCIGPCHAGPSVLVYPEGIMYTGVQESDVAVIIEEHLLNGKPVERLFAAADVWPNDI</sequence>